<dbReference type="Pfam" id="PF00285">
    <property type="entry name" value="Citrate_synt"/>
    <property type="match status" value="1"/>
</dbReference>
<dbReference type="EMBL" id="OX465086">
    <property type="protein sequence ID" value="CAI9264532.1"/>
    <property type="molecule type" value="Genomic_DNA"/>
</dbReference>
<dbReference type="PANTHER" id="PTHR11739:SF8">
    <property type="entry name" value="CITRATE SYNTHASE, MITOCHONDRIAL"/>
    <property type="match status" value="1"/>
</dbReference>
<dbReference type="AlphaFoldDB" id="A0AA35VK90"/>
<dbReference type="GO" id="GO:0005759">
    <property type="term" value="C:mitochondrial matrix"/>
    <property type="evidence" value="ECO:0007669"/>
    <property type="project" value="TreeGrafter"/>
</dbReference>
<protein>
    <submittedName>
        <fullName evidence="1">Uncharacterized protein</fullName>
    </submittedName>
</protein>
<name>A0AA35VK90_LACSI</name>
<dbReference type="GO" id="GO:0005975">
    <property type="term" value="P:carbohydrate metabolic process"/>
    <property type="evidence" value="ECO:0007669"/>
    <property type="project" value="TreeGrafter"/>
</dbReference>
<organism evidence="1 2">
    <name type="scientific">Lactuca saligna</name>
    <name type="common">Willowleaf lettuce</name>
    <dbReference type="NCBI Taxonomy" id="75948"/>
    <lineage>
        <taxon>Eukaryota</taxon>
        <taxon>Viridiplantae</taxon>
        <taxon>Streptophyta</taxon>
        <taxon>Embryophyta</taxon>
        <taxon>Tracheophyta</taxon>
        <taxon>Spermatophyta</taxon>
        <taxon>Magnoliopsida</taxon>
        <taxon>eudicotyledons</taxon>
        <taxon>Gunneridae</taxon>
        <taxon>Pentapetalae</taxon>
        <taxon>asterids</taxon>
        <taxon>campanulids</taxon>
        <taxon>Asterales</taxon>
        <taxon>Asteraceae</taxon>
        <taxon>Cichorioideae</taxon>
        <taxon>Cichorieae</taxon>
        <taxon>Lactucinae</taxon>
        <taxon>Lactuca</taxon>
    </lineage>
</organism>
<dbReference type="GO" id="GO:0046912">
    <property type="term" value="F:acyltransferase activity, acyl groups converted into alkyl on transfer"/>
    <property type="evidence" value="ECO:0007669"/>
    <property type="project" value="InterPro"/>
</dbReference>
<reference evidence="1" key="1">
    <citation type="submission" date="2023-04" db="EMBL/GenBank/DDBJ databases">
        <authorList>
            <person name="Vijverberg K."/>
            <person name="Xiong W."/>
            <person name="Schranz E."/>
        </authorList>
    </citation>
    <scope>NUCLEOTIDE SEQUENCE</scope>
</reference>
<keyword evidence="2" id="KW-1185">Reference proteome</keyword>
<dbReference type="Proteomes" id="UP001177003">
    <property type="component" value="Chromosome 0"/>
</dbReference>
<dbReference type="SUPFAM" id="SSF48256">
    <property type="entry name" value="Citrate synthase"/>
    <property type="match status" value="1"/>
</dbReference>
<evidence type="ECO:0000313" key="2">
    <source>
        <dbReference type="Proteomes" id="UP001177003"/>
    </source>
</evidence>
<dbReference type="InterPro" id="IPR036969">
    <property type="entry name" value="Citrate_synthase_sf"/>
</dbReference>
<proteinExistence type="predicted"/>
<evidence type="ECO:0000313" key="1">
    <source>
        <dbReference type="EMBL" id="CAI9264532.1"/>
    </source>
</evidence>
<accession>A0AA35VK90</accession>
<dbReference type="InterPro" id="IPR002020">
    <property type="entry name" value="Citrate_synthase"/>
</dbReference>
<dbReference type="Gene3D" id="1.10.580.10">
    <property type="entry name" value="Citrate Synthase, domain 1"/>
    <property type="match status" value="1"/>
</dbReference>
<dbReference type="InterPro" id="IPR016142">
    <property type="entry name" value="Citrate_synth-like_lrg_a-sub"/>
</dbReference>
<gene>
    <name evidence="1" type="ORF">LSALG_LOCUS5179</name>
</gene>
<dbReference type="PANTHER" id="PTHR11739">
    <property type="entry name" value="CITRATE SYNTHASE"/>
    <property type="match status" value="1"/>
</dbReference>
<sequence length="131" mass="14665">MEPDSYLEEKVPTTEQVNALSKELHGRAIIPDHVYKAINVLPITAHPMTQFTTGVMALQVSFFIYWEPTFEDSLSLIAQPPAGSAYTYRRIYKNGEVVSADDSLDYGANFAYMLGIDSPAMQELEALCHYP</sequence>
<dbReference type="GO" id="GO:0006099">
    <property type="term" value="P:tricarboxylic acid cycle"/>
    <property type="evidence" value="ECO:0007669"/>
    <property type="project" value="TreeGrafter"/>
</dbReference>